<organism evidence="1 2">
    <name type="scientific">Datura stramonium</name>
    <name type="common">Jimsonweed</name>
    <name type="synonym">Common thornapple</name>
    <dbReference type="NCBI Taxonomy" id="4076"/>
    <lineage>
        <taxon>Eukaryota</taxon>
        <taxon>Viridiplantae</taxon>
        <taxon>Streptophyta</taxon>
        <taxon>Embryophyta</taxon>
        <taxon>Tracheophyta</taxon>
        <taxon>Spermatophyta</taxon>
        <taxon>Magnoliopsida</taxon>
        <taxon>eudicotyledons</taxon>
        <taxon>Gunneridae</taxon>
        <taxon>Pentapetalae</taxon>
        <taxon>asterids</taxon>
        <taxon>lamiids</taxon>
        <taxon>Solanales</taxon>
        <taxon>Solanaceae</taxon>
        <taxon>Solanoideae</taxon>
        <taxon>Datureae</taxon>
        <taxon>Datura</taxon>
    </lineage>
</organism>
<evidence type="ECO:0000313" key="2">
    <source>
        <dbReference type="Proteomes" id="UP000823775"/>
    </source>
</evidence>
<accession>A0ABS8VCJ9</accession>
<sequence length="122" mass="14437">MWHRERKKDAMLLVMMKQMEFFMNYMKGFHARCNQVNHDYDYFYYGNQGWNYALSVDTSSQGSNESIQPHMESTLEVVLEKVLVTEDGVQDLRSKLLDLKTTVKSDDDIIQQLEERMNKLTS</sequence>
<evidence type="ECO:0000313" key="1">
    <source>
        <dbReference type="EMBL" id="MCD9644612.1"/>
    </source>
</evidence>
<keyword evidence="2" id="KW-1185">Reference proteome</keyword>
<proteinExistence type="predicted"/>
<dbReference type="EMBL" id="JACEIK010004206">
    <property type="protein sequence ID" value="MCD9644612.1"/>
    <property type="molecule type" value="Genomic_DNA"/>
</dbReference>
<reference evidence="1 2" key="1">
    <citation type="journal article" date="2021" name="BMC Genomics">
        <title>Datura genome reveals duplications of psychoactive alkaloid biosynthetic genes and high mutation rate following tissue culture.</title>
        <authorList>
            <person name="Rajewski A."/>
            <person name="Carter-House D."/>
            <person name="Stajich J."/>
            <person name="Litt A."/>
        </authorList>
    </citation>
    <scope>NUCLEOTIDE SEQUENCE [LARGE SCALE GENOMIC DNA]</scope>
    <source>
        <strain evidence="1">AR-01</strain>
    </source>
</reference>
<comment type="caution">
    <text evidence="1">The sequence shown here is derived from an EMBL/GenBank/DDBJ whole genome shotgun (WGS) entry which is preliminary data.</text>
</comment>
<dbReference type="Proteomes" id="UP000823775">
    <property type="component" value="Unassembled WGS sequence"/>
</dbReference>
<name>A0ABS8VCJ9_DATST</name>
<protein>
    <submittedName>
        <fullName evidence="1">Uncharacterized protein</fullName>
    </submittedName>
</protein>
<gene>
    <name evidence="1" type="ORF">HAX54_032967</name>
</gene>